<comment type="cofactor">
    <cofactor evidence="1">
        <name>Mg(2+)</name>
        <dbReference type="ChEBI" id="CHEBI:18420"/>
    </cofactor>
</comment>
<gene>
    <name evidence="11" type="ORF">CANINC_003430</name>
</gene>
<dbReference type="InterPro" id="IPR020084">
    <property type="entry name" value="NUDIX_hydrolase_CS"/>
</dbReference>
<comment type="similarity">
    <text evidence="3">Belongs to the Nudix hydrolase family. NudC subfamily.</text>
</comment>
<keyword evidence="6" id="KW-0378">Hydrolase</keyword>
<dbReference type="AlphaFoldDB" id="A0A4T0WYL6"/>
<comment type="catalytic activity">
    <reaction evidence="9">
        <text>a 5'-end NAD(+)-phospho-ribonucleoside in mRNA + H2O = a 5'-end phospho-adenosine-phospho-ribonucleoside in mRNA + beta-nicotinamide D-ribonucleotide + 2 H(+)</text>
        <dbReference type="Rhea" id="RHEA:60876"/>
        <dbReference type="Rhea" id="RHEA-COMP:15698"/>
        <dbReference type="Rhea" id="RHEA-COMP:15719"/>
        <dbReference type="ChEBI" id="CHEBI:14649"/>
        <dbReference type="ChEBI" id="CHEBI:15377"/>
        <dbReference type="ChEBI" id="CHEBI:15378"/>
        <dbReference type="ChEBI" id="CHEBI:144029"/>
        <dbReference type="ChEBI" id="CHEBI:144051"/>
    </reaction>
    <physiologicalReaction direction="left-to-right" evidence="9">
        <dbReference type="Rhea" id="RHEA:60877"/>
    </physiologicalReaction>
</comment>
<dbReference type="InterPro" id="IPR050241">
    <property type="entry name" value="NAD-cap_RNA_hydrolase_NudC"/>
</dbReference>
<dbReference type="Gene3D" id="3.90.79.10">
    <property type="entry name" value="Nucleoside Triphosphate Pyrophosphohydrolase"/>
    <property type="match status" value="1"/>
</dbReference>
<dbReference type="Proteomes" id="UP000307173">
    <property type="component" value="Unassembled WGS sequence"/>
</dbReference>
<organism evidence="11 12">
    <name type="scientific">Pichia inconspicua</name>
    <dbReference type="NCBI Taxonomy" id="52247"/>
    <lineage>
        <taxon>Eukaryota</taxon>
        <taxon>Fungi</taxon>
        <taxon>Dikarya</taxon>
        <taxon>Ascomycota</taxon>
        <taxon>Saccharomycotina</taxon>
        <taxon>Pichiomycetes</taxon>
        <taxon>Pichiales</taxon>
        <taxon>Pichiaceae</taxon>
        <taxon>Pichia</taxon>
    </lineage>
</organism>
<evidence type="ECO:0000256" key="2">
    <source>
        <dbReference type="ARBA" id="ARBA00001947"/>
    </source>
</evidence>
<dbReference type="Pfam" id="PF00293">
    <property type="entry name" value="NUDIX"/>
    <property type="match status" value="1"/>
</dbReference>
<dbReference type="InterPro" id="IPR049734">
    <property type="entry name" value="NudC-like_C"/>
</dbReference>
<protein>
    <recommendedName>
        <fullName evidence="4">NAD(+) diphosphatase</fullName>
        <ecNumber evidence="4">3.6.1.22</ecNumber>
    </recommendedName>
</protein>
<dbReference type="GO" id="GO:0035529">
    <property type="term" value="F:NADH pyrophosphatase activity"/>
    <property type="evidence" value="ECO:0007669"/>
    <property type="project" value="TreeGrafter"/>
</dbReference>
<dbReference type="PROSITE" id="PS00893">
    <property type="entry name" value="NUDIX_BOX"/>
    <property type="match status" value="1"/>
</dbReference>
<evidence type="ECO:0000256" key="4">
    <source>
        <dbReference type="ARBA" id="ARBA00012381"/>
    </source>
</evidence>
<evidence type="ECO:0000313" key="12">
    <source>
        <dbReference type="Proteomes" id="UP000307173"/>
    </source>
</evidence>
<evidence type="ECO:0000256" key="5">
    <source>
        <dbReference type="ARBA" id="ARBA00022723"/>
    </source>
</evidence>
<dbReference type="GO" id="GO:0046872">
    <property type="term" value="F:metal ion binding"/>
    <property type="evidence" value="ECO:0007669"/>
    <property type="project" value="UniProtKB-KW"/>
</dbReference>
<evidence type="ECO:0000256" key="6">
    <source>
        <dbReference type="ARBA" id="ARBA00022801"/>
    </source>
</evidence>
<evidence type="ECO:0000256" key="3">
    <source>
        <dbReference type="ARBA" id="ARBA00009595"/>
    </source>
</evidence>
<dbReference type="GO" id="GO:0005829">
    <property type="term" value="C:cytosol"/>
    <property type="evidence" value="ECO:0007669"/>
    <property type="project" value="TreeGrafter"/>
</dbReference>
<dbReference type="SUPFAM" id="SSF55811">
    <property type="entry name" value="Nudix"/>
    <property type="match status" value="1"/>
</dbReference>
<proteinExistence type="inferred from homology"/>
<evidence type="ECO:0000256" key="7">
    <source>
        <dbReference type="ARBA" id="ARBA00022842"/>
    </source>
</evidence>
<dbReference type="PANTHER" id="PTHR42904">
    <property type="entry name" value="NUDIX HYDROLASE, NUDC SUBFAMILY"/>
    <property type="match status" value="1"/>
</dbReference>
<dbReference type="EMBL" id="SELW01000553">
    <property type="protein sequence ID" value="TID21150.1"/>
    <property type="molecule type" value="Genomic_DNA"/>
</dbReference>
<dbReference type="GO" id="GO:0005777">
    <property type="term" value="C:peroxisome"/>
    <property type="evidence" value="ECO:0007669"/>
    <property type="project" value="TreeGrafter"/>
</dbReference>
<keyword evidence="8" id="KW-0520">NAD</keyword>
<sequence length="416" mass="47545">MKDIFFGCSKQIIRYGFLRRDVNHMKKLIESLSKSRVIIFNKDTPSRHGLEVLFNNNSKKLTILEIKRHPLIKDIIHKWLSFNIEMEKHVSNKTILPWNEIDDDIKKVSVFWMGFDDMKVLSDSEGTSFYSIDIGDSTILKEYINSKFVENGENKYSNGMFDAISFNNTESTAYAYAKMFLDFTQKNNFCPSCGGHVVATDLGSRLYCLNDSPYNDHQCKVNYTSNNLQFPRTDPVIIIALYDDNGRILLGSNTKRHPPKLTKIINPETKIEEIHSTTMYTCFAGFMEPGETIEHACVREVYEETGLHVSEHDIRIVESQPWPFPANLMIGCIGMIKGRQRDESQINIDHDKELDDVRWFSGEEVLTVLDGGTSYSTLPNSKPENSIARWNAPPAESVAGRILRKAVDLHGKELVL</sequence>
<evidence type="ECO:0000256" key="8">
    <source>
        <dbReference type="ARBA" id="ARBA00023027"/>
    </source>
</evidence>
<dbReference type="InterPro" id="IPR015797">
    <property type="entry name" value="NUDIX_hydrolase-like_dom_sf"/>
</dbReference>
<dbReference type="PROSITE" id="PS51462">
    <property type="entry name" value="NUDIX"/>
    <property type="match status" value="1"/>
</dbReference>
<comment type="caution">
    <text evidence="11">The sequence shown here is derived from an EMBL/GenBank/DDBJ whole genome shotgun (WGS) entry which is preliminary data.</text>
</comment>
<keyword evidence="7" id="KW-0460">Magnesium</keyword>
<feature type="domain" description="Nudix hydrolase" evidence="10">
    <location>
        <begin position="231"/>
        <end position="382"/>
    </location>
</feature>
<reference evidence="11 12" key="1">
    <citation type="journal article" date="2019" name="Front. Genet.">
        <title>Whole-Genome Sequencing of the Opportunistic Yeast Pathogen Candida inconspicua Uncovers Its Hybrid Origin.</title>
        <authorList>
            <person name="Mixao V."/>
            <person name="Hansen A.P."/>
            <person name="Saus E."/>
            <person name="Boekhout T."/>
            <person name="Lass-Florl C."/>
            <person name="Gabaldon T."/>
        </authorList>
    </citation>
    <scope>NUCLEOTIDE SEQUENCE [LARGE SCALE GENOMIC DNA]</scope>
    <source>
        <strain evidence="11 12">CBS 180</strain>
    </source>
</reference>
<comment type="cofactor">
    <cofactor evidence="2">
        <name>Zn(2+)</name>
        <dbReference type="ChEBI" id="CHEBI:29105"/>
    </cofactor>
</comment>
<dbReference type="EC" id="3.6.1.22" evidence="4"/>
<evidence type="ECO:0000256" key="9">
    <source>
        <dbReference type="ARBA" id="ARBA00023679"/>
    </source>
</evidence>
<evidence type="ECO:0000259" key="10">
    <source>
        <dbReference type="PROSITE" id="PS51462"/>
    </source>
</evidence>
<dbReference type="STRING" id="52247.A0A4T0WYL6"/>
<dbReference type="PANTHER" id="PTHR42904:SF6">
    <property type="entry name" value="NAD-CAPPED RNA HYDROLASE NUDT12"/>
    <property type="match status" value="1"/>
</dbReference>
<evidence type="ECO:0000256" key="1">
    <source>
        <dbReference type="ARBA" id="ARBA00001946"/>
    </source>
</evidence>
<accession>A0A4T0WYL6</accession>
<name>A0A4T0WYL6_9ASCO</name>
<dbReference type="GO" id="GO:0019677">
    <property type="term" value="P:NAD+ catabolic process"/>
    <property type="evidence" value="ECO:0007669"/>
    <property type="project" value="TreeGrafter"/>
</dbReference>
<keyword evidence="12" id="KW-1185">Reference proteome</keyword>
<dbReference type="CDD" id="cd03429">
    <property type="entry name" value="NUDIX_NADH_pyrophosphatase_Nudt13"/>
    <property type="match status" value="1"/>
</dbReference>
<keyword evidence="5" id="KW-0479">Metal-binding</keyword>
<evidence type="ECO:0000313" key="11">
    <source>
        <dbReference type="EMBL" id="TID21150.1"/>
    </source>
</evidence>
<dbReference type="InterPro" id="IPR000086">
    <property type="entry name" value="NUDIX_hydrolase_dom"/>
</dbReference>
<dbReference type="GO" id="GO:0006742">
    <property type="term" value="P:NADP+ catabolic process"/>
    <property type="evidence" value="ECO:0007669"/>
    <property type="project" value="TreeGrafter"/>
</dbReference>
<dbReference type="OrthoDB" id="10249612at2759"/>